<dbReference type="SUPFAM" id="SSF48452">
    <property type="entry name" value="TPR-like"/>
    <property type="match status" value="1"/>
</dbReference>
<dbReference type="RefSeq" id="WP_188446421.1">
    <property type="nucleotide sequence ID" value="NZ_BMFO01000001.1"/>
</dbReference>
<name>A0A917FHN5_9GAMM</name>
<keyword evidence="2" id="KW-1185">Reference proteome</keyword>
<reference evidence="1" key="2">
    <citation type="submission" date="2020-09" db="EMBL/GenBank/DDBJ databases">
        <authorList>
            <person name="Sun Q."/>
            <person name="Zhou Y."/>
        </authorList>
    </citation>
    <scope>NUCLEOTIDE SEQUENCE</scope>
    <source>
        <strain evidence="1">CGMCC 1.12726</strain>
    </source>
</reference>
<dbReference type="Gene3D" id="1.25.40.10">
    <property type="entry name" value="Tetratricopeptide repeat domain"/>
    <property type="match status" value="1"/>
</dbReference>
<dbReference type="EMBL" id="BMFO01000001">
    <property type="protein sequence ID" value="GGF81993.1"/>
    <property type="molecule type" value="Genomic_DNA"/>
</dbReference>
<gene>
    <name evidence="1" type="ORF">GCM10010960_00070</name>
</gene>
<evidence type="ECO:0008006" key="3">
    <source>
        <dbReference type="Google" id="ProtNLM"/>
    </source>
</evidence>
<evidence type="ECO:0000313" key="2">
    <source>
        <dbReference type="Proteomes" id="UP000632858"/>
    </source>
</evidence>
<comment type="caution">
    <text evidence="1">The sequence shown here is derived from an EMBL/GenBank/DDBJ whole genome shotgun (WGS) entry which is preliminary data.</text>
</comment>
<dbReference type="Proteomes" id="UP000632858">
    <property type="component" value="Unassembled WGS sequence"/>
</dbReference>
<protein>
    <recommendedName>
        <fullName evidence="3">Tetratricopeptide repeat protein</fullName>
    </recommendedName>
</protein>
<reference evidence="1" key="1">
    <citation type="journal article" date="2014" name="Int. J. Syst. Evol. Microbiol.">
        <title>Complete genome sequence of Corynebacterium casei LMG S-19264T (=DSM 44701T), isolated from a smear-ripened cheese.</title>
        <authorList>
            <consortium name="US DOE Joint Genome Institute (JGI-PGF)"/>
            <person name="Walter F."/>
            <person name="Albersmeier A."/>
            <person name="Kalinowski J."/>
            <person name="Ruckert C."/>
        </authorList>
    </citation>
    <scope>NUCLEOTIDE SEQUENCE</scope>
    <source>
        <strain evidence="1">CGMCC 1.12726</strain>
    </source>
</reference>
<dbReference type="InterPro" id="IPR011990">
    <property type="entry name" value="TPR-like_helical_dom_sf"/>
</dbReference>
<sequence length="281" mass="29989">MAAKKTAWAATGKRFDFSGTLLQTHWKALHTGDGEPYPDEKRAAALLKVAGKTAPKGLSAAELAETLQDAWRAFHSGDFQHAYETGVALGPVGVSVAAKALGIHTTYLVKKDAERLARFEEVAQLGETAVAALPKEANSHYRMAFGYGRYGQGLSIAKALKIGLAGKIKSALDACIALDPKHAEAHLASALWHAEIVNKVGSTLGGLTYGAKRKQAEQHMATALKLAPKMPIVHVEHAQMLLLLDEDDEQAAADAFEKASLLPPLDAMDYLDGRFAADQIA</sequence>
<organism evidence="1 2">
    <name type="scientific">Arenimonas maotaiensis</name>
    <dbReference type="NCBI Taxonomy" id="1446479"/>
    <lineage>
        <taxon>Bacteria</taxon>
        <taxon>Pseudomonadati</taxon>
        <taxon>Pseudomonadota</taxon>
        <taxon>Gammaproteobacteria</taxon>
        <taxon>Lysobacterales</taxon>
        <taxon>Lysobacteraceae</taxon>
        <taxon>Arenimonas</taxon>
    </lineage>
</organism>
<evidence type="ECO:0000313" key="1">
    <source>
        <dbReference type="EMBL" id="GGF81993.1"/>
    </source>
</evidence>
<proteinExistence type="predicted"/>
<accession>A0A917FHN5</accession>
<dbReference type="AlphaFoldDB" id="A0A917FHN5"/>